<evidence type="ECO:0000313" key="2">
    <source>
        <dbReference type="Proteomes" id="UP001152872"/>
    </source>
</evidence>
<dbReference type="Pfam" id="PF02620">
    <property type="entry name" value="YceD"/>
    <property type="match status" value="1"/>
</dbReference>
<dbReference type="InterPro" id="IPR003772">
    <property type="entry name" value="YceD"/>
</dbReference>
<gene>
    <name evidence="1" type="ORF">FEV09_08465</name>
</gene>
<sequence>MENLYIPQIAKAVNATEEFEFKETLEGLETLTPVQGVMSVRHVGSFIEVTAKASTIITLTCDRTLVQFNYRLAINTSEMIWLAEPLPEGEYPKEREIETGDLVESLSPNGYFDPAAWLYEQLILAIPYPKIAPDAPALEISDRPAENSDKTLDKRWAALSSLKFE</sequence>
<organism evidence="1 2">
    <name type="scientific">Pseudanabaena catenata USMAC16</name>
    <dbReference type="NCBI Taxonomy" id="1855837"/>
    <lineage>
        <taxon>Bacteria</taxon>
        <taxon>Bacillati</taxon>
        <taxon>Cyanobacteriota</taxon>
        <taxon>Cyanophyceae</taxon>
        <taxon>Pseudanabaenales</taxon>
        <taxon>Pseudanabaenaceae</taxon>
        <taxon>Pseudanabaena</taxon>
    </lineage>
</organism>
<comment type="caution">
    <text evidence="1">The sequence shown here is derived from an EMBL/GenBank/DDBJ whole genome shotgun (WGS) entry which is preliminary data.</text>
</comment>
<dbReference type="Proteomes" id="UP001152872">
    <property type="component" value="Unassembled WGS sequence"/>
</dbReference>
<evidence type="ECO:0000313" key="1">
    <source>
        <dbReference type="EMBL" id="MDG3494592.1"/>
    </source>
</evidence>
<name>A0A9X4RHU3_9CYAN</name>
<proteinExistence type="predicted"/>
<dbReference type="RefSeq" id="WP_009626673.1">
    <property type="nucleotide sequence ID" value="NZ_VBTY01000054.1"/>
</dbReference>
<accession>A0A9X4RHU3</accession>
<dbReference type="EMBL" id="VBTY01000054">
    <property type="protein sequence ID" value="MDG3494592.1"/>
    <property type="molecule type" value="Genomic_DNA"/>
</dbReference>
<dbReference type="AlphaFoldDB" id="A0A9X4RHU3"/>
<reference evidence="1" key="1">
    <citation type="submission" date="2019-05" db="EMBL/GenBank/DDBJ databases">
        <title>Whole genome sequencing of Pseudanabaena catenata USMAC16.</title>
        <authorList>
            <person name="Khan Z."/>
            <person name="Omar W.M."/>
            <person name="Convey P."/>
            <person name="Merican F."/>
            <person name="Najimudin N."/>
        </authorList>
    </citation>
    <scope>NUCLEOTIDE SEQUENCE</scope>
    <source>
        <strain evidence="1">USMAC16</strain>
    </source>
</reference>
<protein>
    <submittedName>
        <fullName evidence="1">YceD family protein</fullName>
    </submittedName>
</protein>
<keyword evidence="2" id="KW-1185">Reference proteome</keyword>